<dbReference type="EMBL" id="BAAANY010000036">
    <property type="protein sequence ID" value="GAA1710745.1"/>
    <property type="molecule type" value="Genomic_DNA"/>
</dbReference>
<dbReference type="Proteomes" id="UP001500618">
    <property type="component" value="Unassembled WGS sequence"/>
</dbReference>
<feature type="domain" description="Peptidase M10 metallopeptidase" evidence="6">
    <location>
        <begin position="189"/>
        <end position="241"/>
    </location>
</feature>
<keyword evidence="4" id="KW-0862">Zinc</keyword>
<feature type="region of interest" description="Disordered" evidence="5">
    <location>
        <begin position="40"/>
        <end position="72"/>
    </location>
</feature>
<name>A0ABN2IS99_9ACTN</name>
<proteinExistence type="predicted"/>
<evidence type="ECO:0000313" key="8">
    <source>
        <dbReference type="Proteomes" id="UP001500618"/>
    </source>
</evidence>
<evidence type="ECO:0000256" key="5">
    <source>
        <dbReference type="SAM" id="MobiDB-lite"/>
    </source>
</evidence>
<gene>
    <name evidence="7" type="ORF">GCM10009765_70050</name>
</gene>
<dbReference type="Gene3D" id="3.40.390.10">
    <property type="entry name" value="Collagenase (Catalytic Domain)"/>
    <property type="match status" value="1"/>
</dbReference>
<sequence>MTRRTASDRLRKALVVVVSLVAVLAVTGCDPLPVRQASHETNVFTPPPLPADARSRPLGRPGPLPADTGPYKITLTQGTSQAPVAYDPCRPIHYVTNRASKPRNGDAVLREALARLGAATGLHFHDDGATTEVPVPHRPDFQPKRYGNRWAPVLISWSDPQDLADLDGPVVGIGYSDSYGDPGQRRYVSGTVVLDGPQINEWLKQSGGRARARAIIEHELGHLVGLGHVHDPHEIMNPDASVSTTDYGPGDLHGLALLGTGRCFRDA</sequence>
<organism evidence="7 8">
    <name type="scientific">Fodinicola feengrottensis</name>
    <dbReference type="NCBI Taxonomy" id="435914"/>
    <lineage>
        <taxon>Bacteria</taxon>
        <taxon>Bacillati</taxon>
        <taxon>Actinomycetota</taxon>
        <taxon>Actinomycetes</taxon>
        <taxon>Mycobacteriales</taxon>
        <taxon>Fodinicola</taxon>
    </lineage>
</organism>
<dbReference type="InterPro" id="IPR001818">
    <property type="entry name" value="Pept_M10_metallopeptidase"/>
</dbReference>
<dbReference type="Pfam" id="PF00413">
    <property type="entry name" value="Peptidase_M10"/>
    <property type="match status" value="1"/>
</dbReference>
<accession>A0ABN2IS99</accession>
<keyword evidence="1" id="KW-0645">Protease</keyword>
<evidence type="ECO:0000313" key="7">
    <source>
        <dbReference type="EMBL" id="GAA1710745.1"/>
    </source>
</evidence>
<dbReference type="InterPro" id="IPR024079">
    <property type="entry name" value="MetalloPept_cat_dom_sf"/>
</dbReference>
<keyword evidence="8" id="KW-1185">Reference proteome</keyword>
<keyword evidence="2" id="KW-0479">Metal-binding</keyword>
<comment type="caution">
    <text evidence="7">The sequence shown here is derived from an EMBL/GenBank/DDBJ whole genome shotgun (WGS) entry which is preliminary data.</text>
</comment>
<evidence type="ECO:0000256" key="1">
    <source>
        <dbReference type="ARBA" id="ARBA00022670"/>
    </source>
</evidence>
<protein>
    <recommendedName>
        <fullName evidence="6">Peptidase M10 metallopeptidase domain-containing protein</fullName>
    </recommendedName>
</protein>
<evidence type="ECO:0000256" key="4">
    <source>
        <dbReference type="ARBA" id="ARBA00022833"/>
    </source>
</evidence>
<dbReference type="PROSITE" id="PS51257">
    <property type="entry name" value="PROKAR_LIPOPROTEIN"/>
    <property type="match status" value="1"/>
</dbReference>
<evidence type="ECO:0000256" key="3">
    <source>
        <dbReference type="ARBA" id="ARBA00022801"/>
    </source>
</evidence>
<dbReference type="SUPFAM" id="SSF55486">
    <property type="entry name" value="Metalloproteases ('zincins'), catalytic domain"/>
    <property type="match status" value="1"/>
</dbReference>
<evidence type="ECO:0000256" key="2">
    <source>
        <dbReference type="ARBA" id="ARBA00022723"/>
    </source>
</evidence>
<keyword evidence="3" id="KW-0378">Hydrolase</keyword>
<evidence type="ECO:0000259" key="6">
    <source>
        <dbReference type="Pfam" id="PF00413"/>
    </source>
</evidence>
<reference evidence="7 8" key="1">
    <citation type="journal article" date="2019" name="Int. J. Syst. Evol. Microbiol.">
        <title>The Global Catalogue of Microorganisms (GCM) 10K type strain sequencing project: providing services to taxonomists for standard genome sequencing and annotation.</title>
        <authorList>
            <consortium name="The Broad Institute Genomics Platform"/>
            <consortium name="The Broad Institute Genome Sequencing Center for Infectious Disease"/>
            <person name="Wu L."/>
            <person name="Ma J."/>
        </authorList>
    </citation>
    <scope>NUCLEOTIDE SEQUENCE [LARGE SCALE GENOMIC DNA]</scope>
    <source>
        <strain evidence="7 8">JCM 14718</strain>
    </source>
</reference>